<name>A0A7Y0HHF5_9PROT</name>
<evidence type="ECO:0000313" key="2">
    <source>
        <dbReference type="Proteomes" id="UP000539372"/>
    </source>
</evidence>
<sequence length="207" mass="23148">MKQEDVWRGIDRLAHEIGVTPSRLARMAGLDQAVFSTGRRTNPDGRLRWPSMDSLAKVLKVAEISIGDFVDFMYADPSSRAGFRLPCMSMRNAADSEQYDTDGFPSGPKWERVLFPDLPDPRCFGLVVDVDHYTPVYRQGDLIVCAPGMSIHRDDRVAFRQGDALKLGILSRQSPFTIDISLPQGGAPETIPAQDISWIARIAWVRQ</sequence>
<organism evidence="1 2">
    <name type="scientific">Pacificispira spongiicola</name>
    <dbReference type="NCBI Taxonomy" id="2729598"/>
    <lineage>
        <taxon>Bacteria</taxon>
        <taxon>Pseudomonadati</taxon>
        <taxon>Pseudomonadota</taxon>
        <taxon>Alphaproteobacteria</taxon>
        <taxon>Rhodospirillales</taxon>
        <taxon>Rhodospirillaceae</taxon>
        <taxon>Pacificispira</taxon>
    </lineage>
</organism>
<dbReference type="EMBL" id="JABBNT010000004">
    <property type="protein sequence ID" value="NMM45862.1"/>
    <property type="molecule type" value="Genomic_DNA"/>
</dbReference>
<dbReference type="AlphaFoldDB" id="A0A7Y0HHF5"/>
<dbReference type="SUPFAM" id="SSF51306">
    <property type="entry name" value="LexA/Signal peptidase"/>
    <property type="match status" value="1"/>
</dbReference>
<gene>
    <name evidence="1" type="ORF">HH303_15300</name>
</gene>
<dbReference type="InterPro" id="IPR036286">
    <property type="entry name" value="LexA/Signal_pep-like_sf"/>
</dbReference>
<comment type="caution">
    <text evidence="1">The sequence shown here is derived from an EMBL/GenBank/DDBJ whole genome shotgun (WGS) entry which is preliminary data.</text>
</comment>
<protein>
    <submittedName>
        <fullName evidence="1">Helix-turn-helix transcriptional regulator</fullName>
    </submittedName>
</protein>
<proteinExistence type="predicted"/>
<evidence type="ECO:0000313" key="1">
    <source>
        <dbReference type="EMBL" id="NMM45862.1"/>
    </source>
</evidence>
<keyword evidence="2" id="KW-1185">Reference proteome</keyword>
<dbReference type="Proteomes" id="UP000539372">
    <property type="component" value="Unassembled WGS sequence"/>
</dbReference>
<dbReference type="RefSeq" id="WP_169626237.1">
    <property type="nucleotide sequence ID" value="NZ_JABBNT010000004.1"/>
</dbReference>
<accession>A0A7Y0HHF5</accession>
<reference evidence="1 2" key="1">
    <citation type="submission" date="2020-04" db="EMBL/GenBank/DDBJ databases">
        <title>Rhodospirillaceae bacterium KN72 isolated from deep sea.</title>
        <authorList>
            <person name="Zhang D.-C."/>
        </authorList>
    </citation>
    <scope>NUCLEOTIDE SEQUENCE [LARGE SCALE GENOMIC DNA]</scope>
    <source>
        <strain evidence="1 2">KN72</strain>
    </source>
</reference>